<dbReference type="OrthoDB" id="1305673at2759"/>
<dbReference type="AlphaFoldDB" id="A0A9J6A8T5"/>
<proteinExistence type="predicted"/>
<protein>
    <submittedName>
        <fullName evidence="1">Uncharacterized protein</fullName>
    </submittedName>
</protein>
<dbReference type="Proteomes" id="UP000824120">
    <property type="component" value="Chromosome 2"/>
</dbReference>
<name>A0A9J6A8T5_SOLCO</name>
<accession>A0A9J6A8T5</accession>
<comment type="caution">
    <text evidence="1">The sequence shown here is derived from an EMBL/GenBank/DDBJ whole genome shotgun (WGS) entry which is preliminary data.</text>
</comment>
<evidence type="ECO:0000313" key="1">
    <source>
        <dbReference type="EMBL" id="KAG5620905.1"/>
    </source>
</evidence>
<organism evidence="1 2">
    <name type="scientific">Solanum commersonii</name>
    <name type="common">Commerson's wild potato</name>
    <name type="synonym">Commerson's nightshade</name>
    <dbReference type="NCBI Taxonomy" id="4109"/>
    <lineage>
        <taxon>Eukaryota</taxon>
        <taxon>Viridiplantae</taxon>
        <taxon>Streptophyta</taxon>
        <taxon>Embryophyta</taxon>
        <taxon>Tracheophyta</taxon>
        <taxon>Spermatophyta</taxon>
        <taxon>Magnoliopsida</taxon>
        <taxon>eudicotyledons</taxon>
        <taxon>Gunneridae</taxon>
        <taxon>Pentapetalae</taxon>
        <taxon>asterids</taxon>
        <taxon>lamiids</taxon>
        <taxon>Solanales</taxon>
        <taxon>Solanaceae</taxon>
        <taxon>Solanoideae</taxon>
        <taxon>Solaneae</taxon>
        <taxon>Solanum</taxon>
    </lineage>
</organism>
<dbReference type="EMBL" id="JACXVP010000002">
    <property type="protein sequence ID" value="KAG5620905.1"/>
    <property type="molecule type" value="Genomic_DNA"/>
</dbReference>
<sequence>MQSTKTKREKAANGKILRRVCVLVSRQQSPVSLLAIEEECSVPVVHQETPSVSFVAKESNVAAAKAGECSVRPDYDHKELDVYAAFVLESMVPYIPEGPEP</sequence>
<reference evidence="1 2" key="1">
    <citation type="submission" date="2020-09" db="EMBL/GenBank/DDBJ databases">
        <title>De no assembly of potato wild relative species, Solanum commersonii.</title>
        <authorList>
            <person name="Cho K."/>
        </authorList>
    </citation>
    <scope>NUCLEOTIDE SEQUENCE [LARGE SCALE GENOMIC DNA]</scope>
    <source>
        <strain evidence="1">LZ3.2</strain>
        <tissue evidence="1">Leaf</tissue>
    </source>
</reference>
<gene>
    <name evidence="1" type="ORF">H5410_006123</name>
</gene>
<evidence type="ECO:0000313" key="2">
    <source>
        <dbReference type="Proteomes" id="UP000824120"/>
    </source>
</evidence>
<keyword evidence="2" id="KW-1185">Reference proteome</keyword>